<sequence>MNAHRFQTGFTIVEVLVALVVLAVGMLGMASLYVTTLRSSGTALSRMQAVTLAADMADRIRANRFARALYETEEPVEQDCIADGDCTREQMVANDLFVWQEQIDEVLPGEDPEGTIEYTAPTATTPDSYTITVTWKEAQSEGNDAEELRYVLTMEVAP</sequence>
<evidence type="ECO:0000259" key="2">
    <source>
        <dbReference type="Pfam" id="PF22150"/>
    </source>
</evidence>
<organism evidence="3 4">
    <name type="scientific">Steroidobacter agaridevorans</name>
    <dbReference type="NCBI Taxonomy" id="2695856"/>
    <lineage>
        <taxon>Bacteria</taxon>
        <taxon>Pseudomonadati</taxon>
        <taxon>Pseudomonadota</taxon>
        <taxon>Gammaproteobacteria</taxon>
        <taxon>Steroidobacterales</taxon>
        <taxon>Steroidobacteraceae</taxon>
        <taxon>Steroidobacter</taxon>
    </lineage>
</organism>
<feature type="transmembrane region" description="Helical" evidence="1">
    <location>
        <begin position="12"/>
        <end position="34"/>
    </location>
</feature>
<evidence type="ECO:0000313" key="3">
    <source>
        <dbReference type="EMBL" id="GFE80839.1"/>
    </source>
</evidence>
<dbReference type="Pfam" id="PF07963">
    <property type="entry name" value="N_methyl"/>
    <property type="match status" value="1"/>
</dbReference>
<dbReference type="RefSeq" id="WP_161812467.1">
    <property type="nucleotide sequence ID" value="NZ_BLJN01000002.1"/>
</dbReference>
<proteinExistence type="predicted"/>
<comment type="caution">
    <text evidence="3">The sequence shown here is derived from an EMBL/GenBank/DDBJ whole genome shotgun (WGS) entry which is preliminary data.</text>
</comment>
<dbReference type="EMBL" id="BLJN01000002">
    <property type="protein sequence ID" value="GFE80839.1"/>
    <property type="molecule type" value="Genomic_DNA"/>
</dbReference>
<feature type="domain" description="Type IV pilin Tt1218-like" evidence="2">
    <location>
        <begin position="32"/>
        <end position="96"/>
    </location>
</feature>
<dbReference type="InterPro" id="IPR013362">
    <property type="entry name" value="Pilus_4_PilV"/>
</dbReference>
<name>A0A829YC48_9GAMM</name>
<keyword evidence="1" id="KW-0472">Membrane</keyword>
<reference evidence="4" key="1">
    <citation type="submission" date="2020-01" db="EMBL/GenBank/DDBJ databases">
        <title>'Steroidobacter agaridevorans' sp. nov., agar-degrading bacteria isolated from rhizosphere soils.</title>
        <authorList>
            <person name="Ikenaga M."/>
            <person name="Kataoka M."/>
            <person name="Murouchi A."/>
            <person name="Katsuragi S."/>
            <person name="Sakai M."/>
        </authorList>
    </citation>
    <scope>NUCLEOTIDE SEQUENCE [LARGE SCALE GENOMIC DNA]</scope>
    <source>
        <strain evidence="4">YU21-B</strain>
    </source>
</reference>
<dbReference type="Proteomes" id="UP000445000">
    <property type="component" value="Unassembled WGS sequence"/>
</dbReference>
<dbReference type="AlphaFoldDB" id="A0A829YC48"/>
<evidence type="ECO:0000313" key="4">
    <source>
        <dbReference type="Proteomes" id="UP000445000"/>
    </source>
</evidence>
<dbReference type="InterPro" id="IPR054402">
    <property type="entry name" value="Tt1218-like_dom"/>
</dbReference>
<dbReference type="InterPro" id="IPR012902">
    <property type="entry name" value="N_methyl_site"/>
</dbReference>
<protein>
    <submittedName>
        <fullName evidence="3">Type IV pilus modification protein PilV</fullName>
    </submittedName>
</protein>
<keyword evidence="1" id="KW-0812">Transmembrane</keyword>
<dbReference type="Pfam" id="PF22150">
    <property type="entry name" value="Tt1218-like"/>
    <property type="match status" value="1"/>
</dbReference>
<accession>A0A829YC48</accession>
<keyword evidence="1" id="KW-1133">Transmembrane helix</keyword>
<evidence type="ECO:0000256" key="1">
    <source>
        <dbReference type="SAM" id="Phobius"/>
    </source>
</evidence>
<dbReference type="NCBIfam" id="TIGR02523">
    <property type="entry name" value="type_IV_pilV"/>
    <property type="match status" value="1"/>
</dbReference>
<dbReference type="NCBIfam" id="TIGR02532">
    <property type="entry name" value="IV_pilin_GFxxxE"/>
    <property type="match status" value="1"/>
</dbReference>
<keyword evidence="4" id="KW-1185">Reference proteome</keyword>
<gene>
    <name evidence="3" type="ORF">GCM10011487_28390</name>
</gene>